<feature type="compositionally biased region" description="Basic and acidic residues" evidence="7">
    <location>
        <begin position="487"/>
        <end position="498"/>
    </location>
</feature>
<dbReference type="GeneID" id="18259228"/>
<evidence type="ECO:0000313" key="9">
    <source>
        <dbReference type="EMBL" id="EGS18585.1"/>
    </source>
</evidence>
<dbReference type="PANTHER" id="PTHR19304">
    <property type="entry name" value="CYCLIC-AMP RESPONSE ELEMENT BINDING PROTEIN"/>
    <property type="match status" value="1"/>
</dbReference>
<organism evidence="10">
    <name type="scientific">Chaetomium thermophilum (strain DSM 1495 / CBS 144.50 / IMI 039719)</name>
    <name type="common">Thermochaetoides thermophila</name>
    <dbReference type="NCBI Taxonomy" id="759272"/>
    <lineage>
        <taxon>Eukaryota</taxon>
        <taxon>Fungi</taxon>
        <taxon>Dikarya</taxon>
        <taxon>Ascomycota</taxon>
        <taxon>Pezizomycotina</taxon>
        <taxon>Sordariomycetes</taxon>
        <taxon>Sordariomycetidae</taxon>
        <taxon>Sordariales</taxon>
        <taxon>Chaetomiaceae</taxon>
        <taxon>Thermochaetoides</taxon>
    </lineage>
</organism>
<evidence type="ECO:0000256" key="5">
    <source>
        <dbReference type="ARBA" id="ARBA00023242"/>
    </source>
</evidence>
<dbReference type="STRING" id="759272.G0SDI4"/>
<dbReference type="InterPro" id="IPR051027">
    <property type="entry name" value="bZIP_transcription_factors"/>
</dbReference>
<dbReference type="InterPro" id="IPR021756">
    <property type="entry name" value="TF_Aft1_HRR"/>
</dbReference>
<comment type="subcellular location">
    <subcellularLocation>
        <location evidence="1">Nucleus</location>
    </subcellularLocation>
</comment>
<gene>
    <name evidence="9" type="ORF">CTHT_0051900</name>
</gene>
<protein>
    <submittedName>
        <fullName evidence="9">Putative transcription factor</fullName>
    </submittedName>
</protein>
<feature type="compositionally biased region" description="Low complexity" evidence="7">
    <location>
        <begin position="362"/>
        <end position="399"/>
    </location>
</feature>
<feature type="compositionally biased region" description="Low complexity" evidence="7">
    <location>
        <begin position="1"/>
        <end position="17"/>
    </location>
</feature>
<keyword evidence="2" id="KW-0805">Transcription regulation</keyword>
<reference evidence="9 10" key="1">
    <citation type="journal article" date="2011" name="Cell">
        <title>Insight into structure and assembly of the nuclear pore complex by utilizing the genome of a eukaryotic thermophile.</title>
        <authorList>
            <person name="Amlacher S."/>
            <person name="Sarges P."/>
            <person name="Flemming D."/>
            <person name="van Noort V."/>
            <person name="Kunze R."/>
            <person name="Devos D.P."/>
            <person name="Arumugam M."/>
            <person name="Bork P."/>
            <person name="Hurt E."/>
        </authorList>
    </citation>
    <scope>NUCLEOTIDE SEQUENCE [LARGE SCALE GENOMIC DNA]</scope>
    <source>
        <strain evidence="10">DSM 1495 / CBS 144.50 / IMI 039719</strain>
    </source>
</reference>
<evidence type="ECO:0000256" key="4">
    <source>
        <dbReference type="ARBA" id="ARBA00023163"/>
    </source>
</evidence>
<dbReference type="KEGG" id="cthr:CTHT_0051900"/>
<feature type="compositionally biased region" description="Low complexity" evidence="7">
    <location>
        <begin position="475"/>
        <end position="484"/>
    </location>
</feature>
<sequence length="619" mass="64164">MGSPSGAAGRGGDSSSPNQPGSISLSQDASSDVKRSSSVKVEEPAAHYASPASSSQPSSSSSSASSSVPVSMSKNTTSAPENSSSTTLPPPSTAPTVPITNSNPKLPTQLPPLTRPPQSSTAPRKTSSPDYFSHKASLSLEPNPFEQSFGNAPVETPGGTKLPSVAALTSPSSLLPGGSPFWGQGSLRTGPLSPAMLSGPANNDYFGDPHPIPRGFPTPNESSLRTGLTPGGSGSMFPAPSPTSQSLFSLSGPAATPGTLDFHRTALNAAAAKREQSQTQQPPTLPPPQPSNTAPTSQPQEMSNGLSAPKPAEPRPAPPTASTFDPHDNDAANGLFMLAQGRSATQLPPPQPYNVPSIQLHTTSAAPAPAQQPTTSTSPQVGGAPSVSGSSGRGASEASARSEESEGARPSTRAKGKRTSSSTATNARRKAEEPAAKAPAAKKTKTNSENGAEEEAQNNDANANNEEGAKENKPSTSSSNASSSKAKMTDEEKRRNFLERNRVAALKCRQRKKQWLQSLQQKVEMFSSENDQLTQQITQLREEVVNLKTLLLAHKDCPVTQQQGLHGAFLQQALEPFNHQPPPAAAPAGALNPYATIPPSIPPPSQPVLAGQSVSRRYS</sequence>
<name>G0SDI4_CHATD</name>
<keyword evidence="10" id="KW-1185">Reference proteome</keyword>
<dbReference type="Gene3D" id="1.20.5.170">
    <property type="match status" value="1"/>
</dbReference>
<dbReference type="InterPro" id="IPR020956">
    <property type="entry name" value="TF_Aft1_OSM"/>
</dbReference>
<dbReference type="Pfam" id="PF11787">
    <property type="entry name" value="Aft1_HRR"/>
    <property type="match status" value="1"/>
</dbReference>
<dbReference type="GO" id="GO:0003700">
    <property type="term" value="F:DNA-binding transcription factor activity"/>
    <property type="evidence" value="ECO:0007669"/>
    <property type="project" value="InterPro"/>
</dbReference>
<keyword evidence="6" id="KW-0175">Coiled coil</keyword>
<feature type="compositionally biased region" description="Low complexity" evidence="7">
    <location>
        <begin position="291"/>
        <end position="300"/>
    </location>
</feature>
<feature type="region of interest" description="Disordered" evidence="7">
    <location>
        <begin position="578"/>
        <end position="619"/>
    </location>
</feature>
<dbReference type="InterPro" id="IPR004827">
    <property type="entry name" value="bZIP"/>
</dbReference>
<feature type="compositionally biased region" description="Low complexity" evidence="7">
    <location>
        <begin position="49"/>
        <end position="73"/>
    </location>
</feature>
<dbReference type="CDD" id="cd14687">
    <property type="entry name" value="bZIP_ATF2"/>
    <property type="match status" value="1"/>
</dbReference>
<evidence type="ECO:0000256" key="3">
    <source>
        <dbReference type="ARBA" id="ARBA00023125"/>
    </source>
</evidence>
<evidence type="ECO:0000256" key="2">
    <source>
        <dbReference type="ARBA" id="ARBA00023015"/>
    </source>
</evidence>
<dbReference type="RefSeq" id="XP_006695530.1">
    <property type="nucleotide sequence ID" value="XM_006695467.1"/>
</dbReference>
<dbReference type="FunFam" id="1.20.5.170:FF:000053">
    <property type="entry name" value="BZIP transcription factor AtfA"/>
    <property type="match status" value="1"/>
</dbReference>
<dbReference type="SMART" id="SM00338">
    <property type="entry name" value="BRLZ"/>
    <property type="match status" value="1"/>
</dbReference>
<dbReference type="HOGENOM" id="CLU_034316_1_0_1"/>
<feature type="compositionally biased region" description="Basic and acidic residues" evidence="7">
    <location>
        <begin position="31"/>
        <end position="45"/>
    </location>
</feature>
<keyword evidence="3" id="KW-0238">DNA-binding</keyword>
<proteinExistence type="predicted"/>
<dbReference type="Proteomes" id="UP000008066">
    <property type="component" value="Unassembled WGS sequence"/>
</dbReference>
<dbReference type="InterPro" id="IPR002112">
    <property type="entry name" value="Leuzip_Jun"/>
</dbReference>
<dbReference type="OMA" id="HGAFMSQ"/>
<dbReference type="InterPro" id="IPR046347">
    <property type="entry name" value="bZIP_sf"/>
</dbReference>
<feature type="region of interest" description="Disordered" evidence="7">
    <location>
        <begin position="192"/>
        <end position="498"/>
    </location>
</feature>
<dbReference type="SUPFAM" id="SSF57959">
    <property type="entry name" value="Leucine zipper domain"/>
    <property type="match status" value="1"/>
</dbReference>
<dbReference type="PROSITE" id="PS50217">
    <property type="entry name" value="BZIP"/>
    <property type="match status" value="1"/>
</dbReference>
<dbReference type="OrthoDB" id="295274at2759"/>
<accession>G0SDI4</accession>
<dbReference type="Pfam" id="PF11785">
    <property type="entry name" value="Aft1_OSA"/>
    <property type="match status" value="1"/>
</dbReference>
<feature type="region of interest" description="Disordered" evidence="7">
    <location>
        <begin position="1"/>
        <end position="167"/>
    </location>
</feature>
<evidence type="ECO:0000256" key="6">
    <source>
        <dbReference type="SAM" id="Coils"/>
    </source>
</evidence>
<keyword evidence="4" id="KW-0804">Transcription</keyword>
<dbReference type="PRINTS" id="PR00043">
    <property type="entry name" value="LEUZIPPRJUN"/>
</dbReference>
<dbReference type="GO" id="GO:0005634">
    <property type="term" value="C:nucleus"/>
    <property type="evidence" value="ECO:0007669"/>
    <property type="project" value="UniProtKB-SubCell"/>
</dbReference>
<evidence type="ECO:0000256" key="1">
    <source>
        <dbReference type="ARBA" id="ARBA00004123"/>
    </source>
</evidence>
<dbReference type="Pfam" id="PF11786">
    <property type="entry name" value="Aft1_HRA"/>
    <property type="match status" value="1"/>
</dbReference>
<dbReference type="EMBL" id="GL988045">
    <property type="protein sequence ID" value="EGS18585.1"/>
    <property type="molecule type" value="Genomic_DNA"/>
</dbReference>
<feature type="compositionally biased region" description="Low complexity" evidence="7">
    <location>
        <begin position="94"/>
        <end position="108"/>
    </location>
</feature>
<dbReference type="GO" id="GO:0003677">
    <property type="term" value="F:DNA binding"/>
    <property type="evidence" value="ECO:0007669"/>
    <property type="project" value="UniProtKB-KW"/>
</dbReference>
<evidence type="ECO:0000259" key="8">
    <source>
        <dbReference type="PROSITE" id="PS50217"/>
    </source>
</evidence>
<dbReference type="eggNOG" id="KOG1414">
    <property type="taxonomic scope" value="Eukaryota"/>
</dbReference>
<feature type="domain" description="BZIP" evidence="8">
    <location>
        <begin position="491"/>
        <end position="554"/>
    </location>
</feature>
<keyword evidence="5" id="KW-0539">Nucleus</keyword>
<dbReference type="AlphaFoldDB" id="G0SDI4"/>
<feature type="coiled-coil region" evidence="6">
    <location>
        <begin position="516"/>
        <end position="550"/>
    </location>
</feature>
<dbReference type="InterPro" id="IPR021755">
    <property type="entry name" value="TF_Aft1_HRA"/>
</dbReference>
<dbReference type="Pfam" id="PF00170">
    <property type="entry name" value="bZIP_1"/>
    <property type="match status" value="1"/>
</dbReference>
<evidence type="ECO:0000313" key="10">
    <source>
        <dbReference type="Proteomes" id="UP000008066"/>
    </source>
</evidence>
<evidence type="ECO:0000256" key="7">
    <source>
        <dbReference type="SAM" id="MobiDB-lite"/>
    </source>
</evidence>